<dbReference type="GO" id="GO:0003735">
    <property type="term" value="F:structural constituent of ribosome"/>
    <property type="evidence" value="ECO:0007669"/>
    <property type="project" value="InterPro"/>
</dbReference>
<evidence type="ECO:0000313" key="8">
    <source>
        <dbReference type="Proteomes" id="UP000288716"/>
    </source>
</evidence>
<sequence>EKDIPGLTDTTIPRRLGPKRANKIRKLFNLSKEDDVRQYVVRRPVPVKEGKKPKTKAPKIQRLITPQMLQRKRRRLAKKRQRAVKRRDQAAEYARLLAQRQKEAKEKKAEEARRRRSSASSGGKTASSSSA</sequence>
<keyword evidence="8" id="KW-1185">Reference proteome</keyword>
<comment type="caution">
    <text evidence="7">The sequence shown here is derived from an EMBL/GenBank/DDBJ whole genome shotgun (WGS) entry which is preliminary data.</text>
</comment>
<evidence type="ECO:0000256" key="5">
    <source>
        <dbReference type="ARBA" id="ARBA00035403"/>
    </source>
</evidence>
<comment type="similarity">
    <text evidence="1">Belongs to the eukaryotic ribosomal protein eS6 family.</text>
</comment>
<evidence type="ECO:0000256" key="4">
    <source>
        <dbReference type="ARBA" id="ARBA00035278"/>
    </source>
</evidence>
<evidence type="ECO:0000256" key="1">
    <source>
        <dbReference type="ARBA" id="ARBA00009312"/>
    </source>
</evidence>
<feature type="non-terminal residue" evidence="7">
    <location>
        <position position="1"/>
    </location>
</feature>
<dbReference type="GO" id="GO:0005840">
    <property type="term" value="C:ribosome"/>
    <property type="evidence" value="ECO:0007669"/>
    <property type="project" value="UniProtKB-KW"/>
</dbReference>
<feature type="compositionally biased region" description="Basic residues" evidence="6">
    <location>
        <begin position="70"/>
        <end position="85"/>
    </location>
</feature>
<dbReference type="PANTHER" id="PTHR11502">
    <property type="entry name" value="40S RIBOSOMAL PROTEIN S6"/>
    <property type="match status" value="1"/>
</dbReference>
<protein>
    <recommendedName>
        <fullName evidence="4">Small ribosomal subunit protein eS6</fullName>
    </recommendedName>
    <alternativeName>
        <fullName evidence="5">40S ribosomal protein S6</fullName>
    </alternativeName>
</protein>
<dbReference type="FunFam" id="1.20.5.2650:FF:000001">
    <property type="entry name" value="40S ribosomal protein S6"/>
    <property type="match status" value="1"/>
</dbReference>
<feature type="non-terminal residue" evidence="7">
    <location>
        <position position="131"/>
    </location>
</feature>
<evidence type="ECO:0000256" key="6">
    <source>
        <dbReference type="SAM" id="MobiDB-lite"/>
    </source>
</evidence>
<dbReference type="EMBL" id="NCKV01000789">
    <property type="protein sequence ID" value="RWS29732.1"/>
    <property type="molecule type" value="Genomic_DNA"/>
</dbReference>
<evidence type="ECO:0000256" key="3">
    <source>
        <dbReference type="ARBA" id="ARBA00023274"/>
    </source>
</evidence>
<organism evidence="7 8">
    <name type="scientific">Leptotrombidium deliense</name>
    <dbReference type="NCBI Taxonomy" id="299467"/>
    <lineage>
        <taxon>Eukaryota</taxon>
        <taxon>Metazoa</taxon>
        <taxon>Ecdysozoa</taxon>
        <taxon>Arthropoda</taxon>
        <taxon>Chelicerata</taxon>
        <taxon>Arachnida</taxon>
        <taxon>Acari</taxon>
        <taxon>Acariformes</taxon>
        <taxon>Trombidiformes</taxon>
        <taxon>Prostigmata</taxon>
        <taxon>Anystina</taxon>
        <taxon>Parasitengona</taxon>
        <taxon>Trombiculoidea</taxon>
        <taxon>Trombiculidae</taxon>
        <taxon>Leptotrombidium</taxon>
    </lineage>
</organism>
<proteinExistence type="inferred from homology"/>
<dbReference type="Gene3D" id="1.20.5.2650">
    <property type="match status" value="1"/>
</dbReference>
<gene>
    <name evidence="7" type="ORF">B4U80_08210</name>
</gene>
<keyword evidence="2 7" id="KW-0689">Ribosomal protein</keyword>
<feature type="compositionally biased region" description="Basic and acidic residues" evidence="6">
    <location>
        <begin position="100"/>
        <end position="113"/>
    </location>
</feature>
<dbReference type="GO" id="GO:1990904">
    <property type="term" value="C:ribonucleoprotein complex"/>
    <property type="evidence" value="ECO:0007669"/>
    <property type="project" value="UniProtKB-KW"/>
</dbReference>
<dbReference type="OrthoDB" id="10260596at2759"/>
<evidence type="ECO:0000313" key="7">
    <source>
        <dbReference type="EMBL" id="RWS29732.1"/>
    </source>
</evidence>
<dbReference type="VEuPathDB" id="VectorBase:LDEU002308"/>
<dbReference type="STRING" id="299467.A0A443SQH5"/>
<feature type="compositionally biased region" description="Low complexity" evidence="6">
    <location>
        <begin position="118"/>
        <end position="131"/>
    </location>
</feature>
<dbReference type="GO" id="GO:0006412">
    <property type="term" value="P:translation"/>
    <property type="evidence" value="ECO:0007669"/>
    <property type="project" value="InterPro"/>
</dbReference>
<reference evidence="7 8" key="1">
    <citation type="journal article" date="2018" name="Gigascience">
        <title>Genomes of trombidid mites reveal novel predicted allergens and laterally-transferred genes associated with secondary metabolism.</title>
        <authorList>
            <person name="Dong X."/>
            <person name="Chaisiri K."/>
            <person name="Xia D."/>
            <person name="Armstrong S.D."/>
            <person name="Fang Y."/>
            <person name="Donnelly M.J."/>
            <person name="Kadowaki T."/>
            <person name="McGarry J.W."/>
            <person name="Darby A.C."/>
            <person name="Makepeace B.L."/>
        </authorList>
    </citation>
    <scope>NUCLEOTIDE SEQUENCE [LARGE SCALE GENOMIC DNA]</scope>
    <source>
        <strain evidence="7">UoL-UT</strain>
    </source>
</reference>
<name>A0A443SQH5_9ACAR</name>
<accession>A0A443SQH5</accession>
<feature type="region of interest" description="Disordered" evidence="6">
    <location>
        <begin position="70"/>
        <end position="131"/>
    </location>
</feature>
<dbReference type="AlphaFoldDB" id="A0A443SQH5"/>
<dbReference type="Proteomes" id="UP000288716">
    <property type="component" value="Unassembled WGS sequence"/>
</dbReference>
<dbReference type="InterPro" id="IPR001377">
    <property type="entry name" value="Ribosomal_eS6"/>
</dbReference>
<evidence type="ECO:0000256" key="2">
    <source>
        <dbReference type="ARBA" id="ARBA00022980"/>
    </source>
</evidence>
<keyword evidence="3" id="KW-0687">Ribonucleoprotein</keyword>